<evidence type="ECO:0000256" key="2">
    <source>
        <dbReference type="ARBA" id="ARBA00022741"/>
    </source>
</evidence>
<dbReference type="SUPFAM" id="SSF56112">
    <property type="entry name" value="Protein kinase-like (PK-like)"/>
    <property type="match status" value="1"/>
</dbReference>
<dbReference type="PROSITE" id="PS50011">
    <property type="entry name" value="PROTEIN_KINASE_DOM"/>
    <property type="match status" value="1"/>
</dbReference>
<dbReference type="STRING" id="602072.A0A1R3S016"/>
<keyword evidence="3" id="KW-0067">ATP-binding</keyword>
<dbReference type="GO" id="GO:0004672">
    <property type="term" value="F:protein kinase activity"/>
    <property type="evidence" value="ECO:0007669"/>
    <property type="project" value="InterPro"/>
</dbReference>
<protein>
    <recommendedName>
        <fullName evidence="4">Protein kinase domain-containing protein</fullName>
    </recommendedName>
</protein>
<name>A0A1R3S016_ASPC5</name>
<keyword evidence="6" id="KW-1185">Reference proteome</keyword>
<dbReference type="InterPro" id="IPR011009">
    <property type="entry name" value="Kinase-like_dom_sf"/>
</dbReference>
<dbReference type="PANTHER" id="PTHR45832">
    <property type="entry name" value="SERINE/THREONINE-PROTEIN KINASE SAMKA-RELATED-RELATED"/>
    <property type="match status" value="1"/>
</dbReference>
<evidence type="ECO:0000313" key="5">
    <source>
        <dbReference type="EMBL" id="OOG00106.1"/>
    </source>
</evidence>
<dbReference type="EMBL" id="KV907494">
    <property type="protein sequence ID" value="OOG00106.1"/>
    <property type="molecule type" value="Genomic_DNA"/>
</dbReference>
<keyword evidence="2" id="KW-0547">Nucleotide-binding</keyword>
<evidence type="ECO:0000256" key="3">
    <source>
        <dbReference type="ARBA" id="ARBA00022840"/>
    </source>
</evidence>
<dbReference type="InterPro" id="IPR051931">
    <property type="entry name" value="PAK3-like"/>
</dbReference>
<dbReference type="Pfam" id="PF00069">
    <property type="entry name" value="Pkinase"/>
    <property type="match status" value="1"/>
</dbReference>
<feature type="domain" description="Protein kinase" evidence="4">
    <location>
        <begin position="1"/>
        <end position="306"/>
    </location>
</feature>
<evidence type="ECO:0000313" key="6">
    <source>
        <dbReference type="Proteomes" id="UP000188318"/>
    </source>
</evidence>
<dbReference type="GO" id="GO:0005524">
    <property type="term" value="F:ATP binding"/>
    <property type="evidence" value="ECO:0007669"/>
    <property type="project" value="UniProtKB-KW"/>
</dbReference>
<dbReference type="InterPro" id="IPR008271">
    <property type="entry name" value="Ser/Thr_kinase_AS"/>
</dbReference>
<dbReference type="Gene3D" id="1.10.510.10">
    <property type="entry name" value="Transferase(Phosphotransferase) domain 1"/>
    <property type="match status" value="1"/>
</dbReference>
<evidence type="ECO:0000256" key="1">
    <source>
        <dbReference type="ARBA" id="ARBA00008874"/>
    </source>
</evidence>
<dbReference type="VEuPathDB" id="FungiDB:ASPCADRAFT_393817"/>
<dbReference type="PANTHER" id="PTHR45832:SF22">
    <property type="entry name" value="SERINE_THREONINE-PROTEIN KINASE SAMKA-RELATED"/>
    <property type="match status" value="1"/>
</dbReference>
<sequence length="308" mass="35353">MTTFKPGQLLRGKLNTYTITKKLYDSIWLANNLTNQPAIIKSTHQARINHERSILKRFQPQTPHLRPLLDEITDPADPPAIVLRCLDDDLMSASAAQRLTTPEIKYVSKKILEALAVLHENGYVHTDVKLDNVLVNYGSNGQRFTDIQLADLENTVHVDSKFCKDRECIGAPVWRSPEAQMGLQWGPPTDIWSFGIMVISLIWGNNFFIFKPDVPRGHEEYELKILTKYHVFFGPYPPSYVDLADEETLAILSYVMDSVPAEKLKPFSRASRREISVEDREFVLKIMKLDPRDRPSARELLGDKWFEE</sequence>
<dbReference type="SMART" id="SM00220">
    <property type="entry name" value="S_TKc"/>
    <property type="match status" value="1"/>
</dbReference>
<gene>
    <name evidence="5" type="ORF">ASPCADRAFT_393817</name>
</gene>
<dbReference type="InterPro" id="IPR000719">
    <property type="entry name" value="Prot_kinase_dom"/>
</dbReference>
<dbReference type="OrthoDB" id="5979581at2759"/>
<evidence type="ECO:0000259" key="4">
    <source>
        <dbReference type="PROSITE" id="PS50011"/>
    </source>
</evidence>
<proteinExistence type="inferred from homology"/>
<organism evidence="5 6">
    <name type="scientific">Aspergillus carbonarius (strain ITEM 5010)</name>
    <dbReference type="NCBI Taxonomy" id="602072"/>
    <lineage>
        <taxon>Eukaryota</taxon>
        <taxon>Fungi</taxon>
        <taxon>Dikarya</taxon>
        <taxon>Ascomycota</taxon>
        <taxon>Pezizomycotina</taxon>
        <taxon>Eurotiomycetes</taxon>
        <taxon>Eurotiomycetidae</taxon>
        <taxon>Eurotiales</taxon>
        <taxon>Aspergillaceae</taxon>
        <taxon>Aspergillus</taxon>
        <taxon>Aspergillus subgen. Circumdati</taxon>
    </lineage>
</organism>
<reference evidence="6" key="1">
    <citation type="journal article" date="2017" name="Genome Biol.">
        <title>Comparative genomics reveals high biological diversity and specific adaptations in the industrially and medically important fungal genus Aspergillus.</title>
        <authorList>
            <person name="de Vries R.P."/>
            <person name="Riley R."/>
            <person name="Wiebenga A."/>
            <person name="Aguilar-Osorio G."/>
            <person name="Amillis S."/>
            <person name="Uchima C.A."/>
            <person name="Anderluh G."/>
            <person name="Asadollahi M."/>
            <person name="Askin M."/>
            <person name="Barry K."/>
            <person name="Battaglia E."/>
            <person name="Bayram O."/>
            <person name="Benocci T."/>
            <person name="Braus-Stromeyer S.A."/>
            <person name="Caldana C."/>
            <person name="Canovas D."/>
            <person name="Cerqueira G.C."/>
            <person name="Chen F."/>
            <person name="Chen W."/>
            <person name="Choi C."/>
            <person name="Clum A."/>
            <person name="Dos Santos R.A."/>
            <person name="Damasio A.R."/>
            <person name="Diallinas G."/>
            <person name="Emri T."/>
            <person name="Fekete E."/>
            <person name="Flipphi M."/>
            <person name="Freyberg S."/>
            <person name="Gallo A."/>
            <person name="Gournas C."/>
            <person name="Habgood R."/>
            <person name="Hainaut M."/>
            <person name="Harispe M.L."/>
            <person name="Henrissat B."/>
            <person name="Hilden K.S."/>
            <person name="Hope R."/>
            <person name="Hossain A."/>
            <person name="Karabika E."/>
            <person name="Karaffa L."/>
            <person name="Karanyi Z."/>
            <person name="Krasevec N."/>
            <person name="Kuo A."/>
            <person name="Kusch H."/>
            <person name="LaButti K."/>
            <person name="Lagendijk E.L."/>
            <person name="Lapidus A."/>
            <person name="Levasseur A."/>
            <person name="Lindquist E."/>
            <person name="Lipzen A."/>
            <person name="Logrieco A.F."/>
            <person name="MacCabe A."/>
            <person name="Maekelae M.R."/>
            <person name="Malavazi I."/>
            <person name="Melin P."/>
            <person name="Meyer V."/>
            <person name="Mielnichuk N."/>
            <person name="Miskei M."/>
            <person name="Molnar A.P."/>
            <person name="Mule G."/>
            <person name="Ngan C.Y."/>
            <person name="Orejas M."/>
            <person name="Orosz E."/>
            <person name="Ouedraogo J.P."/>
            <person name="Overkamp K.M."/>
            <person name="Park H.-S."/>
            <person name="Perrone G."/>
            <person name="Piumi F."/>
            <person name="Punt P.J."/>
            <person name="Ram A.F."/>
            <person name="Ramon A."/>
            <person name="Rauscher S."/>
            <person name="Record E."/>
            <person name="Riano-Pachon D.M."/>
            <person name="Robert V."/>
            <person name="Roehrig J."/>
            <person name="Ruller R."/>
            <person name="Salamov A."/>
            <person name="Salih N.S."/>
            <person name="Samson R.A."/>
            <person name="Sandor E."/>
            <person name="Sanguinetti M."/>
            <person name="Schuetze T."/>
            <person name="Sepcic K."/>
            <person name="Shelest E."/>
            <person name="Sherlock G."/>
            <person name="Sophianopoulou V."/>
            <person name="Squina F.M."/>
            <person name="Sun H."/>
            <person name="Susca A."/>
            <person name="Todd R.B."/>
            <person name="Tsang A."/>
            <person name="Unkles S.E."/>
            <person name="van de Wiele N."/>
            <person name="van Rossen-Uffink D."/>
            <person name="Oliveira J.V."/>
            <person name="Vesth T.C."/>
            <person name="Visser J."/>
            <person name="Yu J.-H."/>
            <person name="Zhou M."/>
            <person name="Andersen M.R."/>
            <person name="Archer D.B."/>
            <person name="Baker S.E."/>
            <person name="Benoit I."/>
            <person name="Brakhage A.A."/>
            <person name="Braus G.H."/>
            <person name="Fischer R."/>
            <person name="Frisvad J.C."/>
            <person name="Goldman G.H."/>
            <person name="Houbraken J."/>
            <person name="Oakley B."/>
            <person name="Pocsi I."/>
            <person name="Scazzocchio C."/>
            <person name="Seiboth B."/>
            <person name="vanKuyk P.A."/>
            <person name="Wortman J."/>
            <person name="Dyer P.S."/>
            <person name="Grigoriev I.V."/>
        </authorList>
    </citation>
    <scope>NUCLEOTIDE SEQUENCE [LARGE SCALE GENOMIC DNA]</scope>
    <source>
        <strain evidence="6">ITEM 5010</strain>
    </source>
</reference>
<dbReference type="PROSITE" id="PS00108">
    <property type="entry name" value="PROTEIN_KINASE_ST"/>
    <property type="match status" value="1"/>
</dbReference>
<dbReference type="AlphaFoldDB" id="A0A1R3S016"/>
<dbReference type="OMA" id="GRCKIGQ"/>
<accession>A0A1R3S016</accession>
<dbReference type="Proteomes" id="UP000188318">
    <property type="component" value="Unassembled WGS sequence"/>
</dbReference>
<comment type="similarity">
    <text evidence="1">Belongs to the protein kinase superfamily. STE Ser/Thr protein kinase family. STE20 subfamily.</text>
</comment>